<accession>S7UKZ4</accession>
<evidence type="ECO:0000256" key="1">
    <source>
        <dbReference type="ARBA" id="ARBA00023224"/>
    </source>
</evidence>
<dbReference type="PANTHER" id="PTHR32089">
    <property type="entry name" value="METHYL-ACCEPTING CHEMOTAXIS PROTEIN MCPB"/>
    <property type="match status" value="1"/>
</dbReference>
<comment type="caution">
    <text evidence="5">The sequence shown here is derived from an EMBL/GenBank/DDBJ whole genome shotgun (WGS) entry which is preliminary data.</text>
</comment>
<dbReference type="GO" id="GO:0007165">
    <property type="term" value="P:signal transduction"/>
    <property type="evidence" value="ECO:0007669"/>
    <property type="project" value="UniProtKB-KW"/>
</dbReference>
<evidence type="ECO:0000313" key="5">
    <source>
        <dbReference type="EMBL" id="EPR32993.1"/>
    </source>
</evidence>
<dbReference type="Pfam" id="PF00015">
    <property type="entry name" value="MCPsignal"/>
    <property type="match status" value="1"/>
</dbReference>
<dbReference type="InterPro" id="IPR038158">
    <property type="entry name" value="H-NOX_domain_sf"/>
</dbReference>
<keyword evidence="1 2" id="KW-0807">Transducer</keyword>
<dbReference type="Proteomes" id="UP000014975">
    <property type="component" value="Unassembled WGS sequence"/>
</dbReference>
<feature type="transmembrane region" description="Helical" evidence="3">
    <location>
        <begin position="7"/>
        <end position="26"/>
    </location>
</feature>
<feature type="domain" description="Methyl-accepting transducer" evidence="4">
    <location>
        <begin position="199"/>
        <end position="435"/>
    </location>
</feature>
<dbReference type="PANTHER" id="PTHR32089:SF112">
    <property type="entry name" value="LYSOZYME-LIKE PROTEIN-RELATED"/>
    <property type="match status" value="1"/>
</dbReference>
<dbReference type="CDD" id="cd11386">
    <property type="entry name" value="MCP_signal"/>
    <property type="match status" value="1"/>
</dbReference>
<evidence type="ECO:0000259" key="4">
    <source>
        <dbReference type="PROSITE" id="PS50111"/>
    </source>
</evidence>
<name>S7UKZ4_9BACT</name>
<dbReference type="Pfam" id="PF07700">
    <property type="entry name" value="HNOB"/>
    <property type="match status" value="1"/>
</dbReference>
<protein>
    <submittedName>
        <fullName evidence="5">Methyl-accepting chemotaxis sensory transducer with HNOB (Heme) sensor</fullName>
    </submittedName>
</protein>
<dbReference type="eggNOG" id="COG0840">
    <property type="taxonomic scope" value="Bacteria"/>
</dbReference>
<dbReference type="RefSeq" id="WP_020887128.1">
    <property type="nucleotide sequence ID" value="NZ_ATHI01000026.1"/>
</dbReference>
<dbReference type="GO" id="GO:0020037">
    <property type="term" value="F:heme binding"/>
    <property type="evidence" value="ECO:0007669"/>
    <property type="project" value="InterPro"/>
</dbReference>
<proteinExistence type="predicted"/>
<keyword evidence="3" id="KW-1133">Transmembrane helix</keyword>
<keyword evidence="3" id="KW-0472">Membrane</keyword>
<dbReference type="STRING" id="1121439.dsat_0434"/>
<dbReference type="AlphaFoldDB" id="S7UKZ4"/>
<sequence length="660" mass="69728">MSRDVQPSALPVIALGIFAAASILAAQTLPSLWLAVSLAVLALAGAVFIGLSASRRAALVDETAASAQSAAALAEAKLKGLQSALGESPLPLGLFGPDYAPRLVSRGFEALAPQAGSRSLKDTLRLDGGDLAGLFAQARAPREGTLGSRPVTATALPLPGEEGHFLLVLEDRSKALAAVAEAEARAKEFAEAAGSIVQLAQQLASASELMSASAEEQAGNSRRQKEQTDAVAASAETVSASIFDVAANASGASDATEEAREAAFSGVELVQRSLSGINAVAESARKLADVLRALDERAGRIGDVIGVINDIADQTNLLALNAAIEAARAGDAGRGFAVVADEVRKLAEKTMTATKEVAQAVREIQAGSSQAVSSMEQTAGRVAESTDISNQVGESLEHIKELVERAASRVRQIASASEAQAAAAEEIKASTGEMAEIARDAYEGADQQAQATKDLARYSQELLALSRRIGGQTARGETPRPAASGKGGLMKGILPKLMQEHLRQALGEKVYAAVHKDLGEPVFLPQESYPGDIIRQMAESAARHSGQPMKKLLYELGFHTPAQFAKYYRKYFKTDSFKDFLLAMNETHAQVTRDMPGVLPPRFTFEDKGDVLFMNYRSARGLFDYFEGILNGMAAHFKTRARITVKPLDAETARAEIRFG</sequence>
<dbReference type="EMBL" id="ATHI01000026">
    <property type="protein sequence ID" value="EPR32993.1"/>
    <property type="molecule type" value="Genomic_DNA"/>
</dbReference>
<evidence type="ECO:0000313" key="6">
    <source>
        <dbReference type="Proteomes" id="UP000014975"/>
    </source>
</evidence>
<dbReference type="SUPFAM" id="SSF58104">
    <property type="entry name" value="Methyl-accepting chemotaxis protein (MCP) signaling domain"/>
    <property type="match status" value="1"/>
</dbReference>
<dbReference type="InterPro" id="IPR011644">
    <property type="entry name" value="Heme_NO-bd"/>
</dbReference>
<dbReference type="Gene3D" id="1.10.287.950">
    <property type="entry name" value="Methyl-accepting chemotaxis protein"/>
    <property type="match status" value="1"/>
</dbReference>
<keyword evidence="3" id="KW-0812">Transmembrane</keyword>
<dbReference type="OrthoDB" id="9816383at2"/>
<organism evidence="5 6">
    <name type="scientific">Alkalidesulfovibrio alkalitolerans DSM 16529</name>
    <dbReference type="NCBI Taxonomy" id="1121439"/>
    <lineage>
        <taxon>Bacteria</taxon>
        <taxon>Pseudomonadati</taxon>
        <taxon>Thermodesulfobacteriota</taxon>
        <taxon>Desulfovibrionia</taxon>
        <taxon>Desulfovibrionales</taxon>
        <taxon>Desulfovibrionaceae</taxon>
        <taxon>Alkalidesulfovibrio</taxon>
    </lineage>
</organism>
<dbReference type="PROSITE" id="PS50111">
    <property type="entry name" value="CHEMOTAXIS_TRANSDUC_2"/>
    <property type="match status" value="1"/>
</dbReference>
<dbReference type="PATRIC" id="fig|1121439.3.peg.1786"/>
<dbReference type="InterPro" id="IPR004089">
    <property type="entry name" value="MCPsignal_dom"/>
</dbReference>
<gene>
    <name evidence="5" type="ORF">dsat_0434</name>
</gene>
<dbReference type="SMART" id="SM00283">
    <property type="entry name" value="MA"/>
    <property type="match status" value="1"/>
</dbReference>
<reference evidence="5 6" key="1">
    <citation type="journal article" date="2013" name="Genome Announc.">
        <title>Draft genome sequences for three mercury-methylating, sulfate-reducing bacteria.</title>
        <authorList>
            <person name="Brown S.D."/>
            <person name="Hurt R.A.Jr."/>
            <person name="Gilmour C.C."/>
            <person name="Elias D.A."/>
        </authorList>
    </citation>
    <scope>NUCLEOTIDE SEQUENCE [LARGE SCALE GENOMIC DNA]</scope>
    <source>
        <strain evidence="5 6">DSM 16529</strain>
    </source>
</reference>
<dbReference type="GO" id="GO:0016020">
    <property type="term" value="C:membrane"/>
    <property type="evidence" value="ECO:0007669"/>
    <property type="project" value="InterPro"/>
</dbReference>
<dbReference type="Gene3D" id="3.90.1520.10">
    <property type="entry name" value="H-NOX domain"/>
    <property type="match status" value="1"/>
</dbReference>
<dbReference type="SUPFAM" id="SSF111126">
    <property type="entry name" value="Ligand-binding domain in the NO signalling and Golgi transport"/>
    <property type="match status" value="1"/>
</dbReference>
<evidence type="ECO:0000256" key="3">
    <source>
        <dbReference type="SAM" id="Phobius"/>
    </source>
</evidence>
<feature type="transmembrane region" description="Helical" evidence="3">
    <location>
        <begin position="32"/>
        <end position="51"/>
    </location>
</feature>
<keyword evidence="6" id="KW-1185">Reference proteome</keyword>
<dbReference type="InterPro" id="IPR024096">
    <property type="entry name" value="NO_sig/Golgi_transp_ligand-bd"/>
</dbReference>
<evidence type="ECO:0000256" key="2">
    <source>
        <dbReference type="PROSITE-ProRule" id="PRU00284"/>
    </source>
</evidence>